<evidence type="ECO:0000313" key="3">
    <source>
        <dbReference type="Proteomes" id="UP001176961"/>
    </source>
</evidence>
<proteinExistence type="predicted"/>
<evidence type="ECO:0000256" key="1">
    <source>
        <dbReference type="SAM" id="SignalP"/>
    </source>
</evidence>
<feature type="signal peptide" evidence="1">
    <location>
        <begin position="1"/>
        <end position="18"/>
    </location>
</feature>
<keyword evidence="3" id="KW-1185">Reference proteome</keyword>
<sequence>MRFINVNFVALLVYLCHGRSCPSTDPKCREAAMEKACRPPCRKQQVMSEDTCVTLCKDPLNPRIQKLLS</sequence>
<dbReference type="AlphaFoldDB" id="A0AA36GJS9"/>
<name>A0AA36GJS9_CYLNA</name>
<comment type="caution">
    <text evidence="2">The sequence shown here is derived from an EMBL/GenBank/DDBJ whole genome shotgun (WGS) entry which is preliminary data.</text>
</comment>
<feature type="chain" id="PRO_5041308295" evidence="1">
    <location>
        <begin position="19"/>
        <end position="69"/>
    </location>
</feature>
<keyword evidence="1" id="KW-0732">Signal</keyword>
<dbReference type="Proteomes" id="UP001176961">
    <property type="component" value="Unassembled WGS sequence"/>
</dbReference>
<accession>A0AA36GJS9</accession>
<protein>
    <submittedName>
        <fullName evidence="2">Uncharacterized protein</fullName>
    </submittedName>
</protein>
<dbReference type="EMBL" id="CATQJL010000112">
    <property type="protein sequence ID" value="CAJ0593033.1"/>
    <property type="molecule type" value="Genomic_DNA"/>
</dbReference>
<gene>
    <name evidence="2" type="ORF">CYNAS_LOCUS5016</name>
</gene>
<organism evidence="2 3">
    <name type="scientific">Cylicocyclus nassatus</name>
    <name type="common">Nematode worm</name>
    <dbReference type="NCBI Taxonomy" id="53992"/>
    <lineage>
        <taxon>Eukaryota</taxon>
        <taxon>Metazoa</taxon>
        <taxon>Ecdysozoa</taxon>
        <taxon>Nematoda</taxon>
        <taxon>Chromadorea</taxon>
        <taxon>Rhabditida</taxon>
        <taxon>Rhabditina</taxon>
        <taxon>Rhabditomorpha</taxon>
        <taxon>Strongyloidea</taxon>
        <taxon>Strongylidae</taxon>
        <taxon>Cylicocyclus</taxon>
    </lineage>
</organism>
<evidence type="ECO:0000313" key="2">
    <source>
        <dbReference type="EMBL" id="CAJ0593033.1"/>
    </source>
</evidence>
<reference evidence="2" key="1">
    <citation type="submission" date="2023-07" db="EMBL/GenBank/DDBJ databases">
        <authorList>
            <consortium name="CYATHOMIX"/>
        </authorList>
    </citation>
    <scope>NUCLEOTIDE SEQUENCE</scope>
    <source>
        <strain evidence="2">N/A</strain>
    </source>
</reference>